<evidence type="ECO:0000256" key="2">
    <source>
        <dbReference type="ARBA" id="ARBA00011006"/>
    </source>
</evidence>
<evidence type="ECO:0000256" key="6">
    <source>
        <dbReference type="ARBA" id="ARBA00023136"/>
    </source>
</evidence>
<keyword evidence="4 7" id="KW-0812">Transmembrane</keyword>
<name>A0A9X2EI43_9SPHN</name>
<sequence>MDLLTEHGWLAWIIIGLVAGGIAKLIMPGKDPGGCLVTMILGIAGAVVAGFLGRAVGFYDAGEGASWIGAIVGALIILFIYRMVVKKR</sequence>
<keyword evidence="3" id="KW-1003">Cell membrane</keyword>
<dbReference type="AlphaFoldDB" id="A0A9X2EI43"/>
<gene>
    <name evidence="8" type="ORF">NDO55_11685</name>
</gene>
<comment type="similarity">
    <text evidence="2">Belongs to the UPF0410 family.</text>
</comment>
<keyword evidence="6 7" id="KW-0472">Membrane</keyword>
<dbReference type="GO" id="GO:0005886">
    <property type="term" value="C:plasma membrane"/>
    <property type="evidence" value="ECO:0007669"/>
    <property type="project" value="UniProtKB-SubCell"/>
</dbReference>
<protein>
    <submittedName>
        <fullName evidence="8">GlsB/YeaQ/YmgE family stress response membrane protein</fullName>
    </submittedName>
</protein>
<dbReference type="Proteomes" id="UP001155128">
    <property type="component" value="Unassembled WGS sequence"/>
</dbReference>
<evidence type="ECO:0000313" key="9">
    <source>
        <dbReference type="Proteomes" id="UP001155128"/>
    </source>
</evidence>
<dbReference type="PANTHER" id="PTHR33884">
    <property type="entry name" value="UPF0410 PROTEIN YMGE"/>
    <property type="match status" value="1"/>
</dbReference>
<evidence type="ECO:0000256" key="7">
    <source>
        <dbReference type="SAM" id="Phobius"/>
    </source>
</evidence>
<evidence type="ECO:0000256" key="4">
    <source>
        <dbReference type="ARBA" id="ARBA00022692"/>
    </source>
</evidence>
<feature type="transmembrane region" description="Helical" evidence="7">
    <location>
        <begin position="33"/>
        <end position="52"/>
    </location>
</feature>
<dbReference type="InterPro" id="IPR007341">
    <property type="entry name" value="Transgly_assoc"/>
</dbReference>
<feature type="transmembrane region" description="Helical" evidence="7">
    <location>
        <begin position="6"/>
        <end position="26"/>
    </location>
</feature>
<keyword evidence="9" id="KW-1185">Reference proteome</keyword>
<dbReference type="PANTHER" id="PTHR33884:SF7">
    <property type="entry name" value="BSL8023 PROTEIN"/>
    <property type="match status" value="1"/>
</dbReference>
<evidence type="ECO:0000256" key="1">
    <source>
        <dbReference type="ARBA" id="ARBA00004651"/>
    </source>
</evidence>
<proteinExistence type="inferred from homology"/>
<accession>A0A9X2EI43</accession>
<evidence type="ECO:0000313" key="8">
    <source>
        <dbReference type="EMBL" id="MCM8558480.1"/>
    </source>
</evidence>
<dbReference type="RefSeq" id="WP_252115402.1">
    <property type="nucleotide sequence ID" value="NZ_JAMSHT010000001.1"/>
</dbReference>
<evidence type="ECO:0000256" key="3">
    <source>
        <dbReference type="ARBA" id="ARBA00022475"/>
    </source>
</evidence>
<dbReference type="Pfam" id="PF04226">
    <property type="entry name" value="Transgly_assoc"/>
    <property type="match status" value="1"/>
</dbReference>
<comment type="subcellular location">
    <subcellularLocation>
        <location evidence="1">Cell membrane</location>
        <topology evidence="1">Multi-pass membrane protein</topology>
    </subcellularLocation>
</comment>
<dbReference type="EMBL" id="JAMSHT010000001">
    <property type="protein sequence ID" value="MCM8558480.1"/>
    <property type="molecule type" value="Genomic_DNA"/>
</dbReference>
<organism evidence="8 9">
    <name type="scientific">Sphingomicrobium sediminis</name>
    <dbReference type="NCBI Taxonomy" id="2950949"/>
    <lineage>
        <taxon>Bacteria</taxon>
        <taxon>Pseudomonadati</taxon>
        <taxon>Pseudomonadota</taxon>
        <taxon>Alphaproteobacteria</taxon>
        <taxon>Sphingomonadales</taxon>
        <taxon>Sphingomonadaceae</taxon>
        <taxon>Sphingomicrobium</taxon>
    </lineage>
</organism>
<feature type="transmembrane region" description="Helical" evidence="7">
    <location>
        <begin position="64"/>
        <end position="84"/>
    </location>
</feature>
<evidence type="ECO:0000256" key="5">
    <source>
        <dbReference type="ARBA" id="ARBA00022989"/>
    </source>
</evidence>
<keyword evidence="5 7" id="KW-1133">Transmembrane helix</keyword>
<reference evidence="8" key="1">
    <citation type="submission" date="2022-06" db="EMBL/GenBank/DDBJ databases">
        <title>Sphingomicrobium sedimins sp. nov., a marine bacterium isolated from tidal flat.</title>
        <authorList>
            <person name="Kim C.-H."/>
            <person name="Yoo Y."/>
            <person name="Kim J.-J."/>
        </authorList>
    </citation>
    <scope>NUCLEOTIDE SEQUENCE</scope>
    <source>
        <strain evidence="8">GRR-S6-50</strain>
    </source>
</reference>
<comment type="caution">
    <text evidence="8">The sequence shown here is derived from an EMBL/GenBank/DDBJ whole genome shotgun (WGS) entry which is preliminary data.</text>
</comment>